<keyword evidence="7 11" id="KW-1133">Transmembrane helix</keyword>
<evidence type="ECO:0000313" key="13">
    <source>
        <dbReference type="EMBL" id="QPL05304.1"/>
    </source>
</evidence>
<organism evidence="13 14">
    <name type="scientific">Actinomyces respiraculi</name>
    <dbReference type="NCBI Taxonomy" id="2744574"/>
    <lineage>
        <taxon>Bacteria</taxon>
        <taxon>Bacillati</taxon>
        <taxon>Actinomycetota</taxon>
        <taxon>Actinomycetes</taxon>
        <taxon>Actinomycetales</taxon>
        <taxon>Actinomycetaceae</taxon>
        <taxon>Actinomyces</taxon>
    </lineage>
</organism>
<feature type="domain" description="Major facilitator superfamily (MFS) profile" evidence="12">
    <location>
        <begin position="26"/>
        <end position="452"/>
    </location>
</feature>
<keyword evidence="8 11" id="KW-0472">Membrane</keyword>
<reference evidence="13 14" key="1">
    <citation type="submission" date="2020-11" db="EMBL/GenBank/DDBJ databases">
        <title>Actinomyces sp. ZJ750.</title>
        <authorList>
            <person name="Zhou J."/>
        </authorList>
    </citation>
    <scope>NUCLEOTIDE SEQUENCE [LARGE SCALE GENOMIC DNA]</scope>
    <source>
        <strain evidence="13 14">ZJ750</strain>
    </source>
</reference>
<dbReference type="Pfam" id="PF00083">
    <property type="entry name" value="Sugar_tr"/>
    <property type="match status" value="1"/>
</dbReference>
<dbReference type="InterPro" id="IPR036259">
    <property type="entry name" value="MFS_trans_sf"/>
</dbReference>
<feature type="transmembrane region" description="Helical" evidence="11">
    <location>
        <begin position="122"/>
        <end position="142"/>
    </location>
</feature>
<gene>
    <name evidence="13" type="ORF">ID810_11425</name>
</gene>
<evidence type="ECO:0000256" key="8">
    <source>
        <dbReference type="ARBA" id="ARBA00023136"/>
    </source>
</evidence>
<feature type="transmembrane region" description="Helical" evidence="11">
    <location>
        <begin position="306"/>
        <end position="322"/>
    </location>
</feature>
<dbReference type="GO" id="GO:0005886">
    <property type="term" value="C:plasma membrane"/>
    <property type="evidence" value="ECO:0007669"/>
    <property type="project" value="UniProtKB-SubCell"/>
</dbReference>
<dbReference type="InterPro" id="IPR051084">
    <property type="entry name" value="H+-coupled_symporters"/>
</dbReference>
<dbReference type="PROSITE" id="PS50850">
    <property type="entry name" value="MFS"/>
    <property type="match status" value="1"/>
</dbReference>
<feature type="transmembrane region" description="Helical" evidence="11">
    <location>
        <begin position="396"/>
        <end position="420"/>
    </location>
</feature>
<sequence>MTTTVRSKPGHTTQEAHEHAVAVRRAAEASFIGNFIEWFDYASYGYLAAVIGNVFFPELTPTARLLSSFAVFATSFLLRPVGAVIWGILGDKRGRRWALSWSILIMSGATFLVGVLPGYAQIGIWAAVLLVLLRMCQGFSASGEYAGAGTFLAEYSPPGRRGVYVSLVPASTAAGLLVGSLFASGLYWYLDDQAMSAWGWRVPFLLAGPLGLVGRYIRVHLEDSPVYQALVAASASKAKAEGNVPANQHGQRWAEPLRILLRDHRRAVVSCFGVSCLNAVAFYMLLSYMPTYVQHELGFSETRSTLATSVTLTVYVAAIFFMGHISDIFGRRRVLTIACLAFIVLSVPLFMLMNHSSLLVIVLCEIAFALVLTANDGTLASFLAESFPTEVRYSGFALSFNMANTLLGGTCPFIATWLTATTGSRLAPAFYLTAISALALLTLVVSHVDPHRDLEAHD</sequence>
<feature type="transmembrane region" description="Helical" evidence="11">
    <location>
        <begin position="358"/>
        <end position="384"/>
    </location>
</feature>
<dbReference type="Gene3D" id="1.20.1250.20">
    <property type="entry name" value="MFS general substrate transporter like domains"/>
    <property type="match status" value="2"/>
</dbReference>
<evidence type="ECO:0000256" key="7">
    <source>
        <dbReference type="ARBA" id="ARBA00022989"/>
    </source>
</evidence>
<comment type="similarity">
    <text evidence="2">Belongs to the major facilitator superfamily. Metabolite:H+ Symporter (MHS) family (TC 2.A.1.6) family.</text>
</comment>
<dbReference type="EMBL" id="CP063989">
    <property type="protein sequence ID" value="QPL05304.1"/>
    <property type="molecule type" value="Genomic_DNA"/>
</dbReference>
<keyword evidence="4" id="KW-1003">Cell membrane</keyword>
<comment type="function">
    <text evidence="9">May be a proton symporter involved in the uptake of osmolytes such as proline and glycine betaine.</text>
</comment>
<dbReference type="AlphaFoldDB" id="A0A7T0PW26"/>
<keyword evidence="3" id="KW-0813">Transport</keyword>
<evidence type="ECO:0000256" key="3">
    <source>
        <dbReference type="ARBA" id="ARBA00022448"/>
    </source>
</evidence>
<evidence type="ECO:0000256" key="2">
    <source>
        <dbReference type="ARBA" id="ARBA00008240"/>
    </source>
</evidence>
<dbReference type="RefSeq" id="WP_166858324.1">
    <property type="nucleotide sequence ID" value="NZ_CP063989.1"/>
</dbReference>
<feature type="transmembrane region" description="Helical" evidence="11">
    <location>
        <begin position="267"/>
        <end position="286"/>
    </location>
</feature>
<feature type="transmembrane region" description="Helical" evidence="11">
    <location>
        <begin position="65"/>
        <end position="86"/>
    </location>
</feature>
<evidence type="ECO:0000256" key="10">
    <source>
        <dbReference type="ARBA" id="ARBA00039918"/>
    </source>
</evidence>
<evidence type="ECO:0000256" key="6">
    <source>
        <dbReference type="ARBA" id="ARBA00022847"/>
    </source>
</evidence>
<dbReference type="InterPro" id="IPR020846">
    <property type="entry name" value="MFS_dom"/>
</dbReference>
<dbReference type="GO" id="GO:0015293">
    <property type="term" value="F:symporter activity"/>
    <property type="evidence" value="ECO:0007669"/>
    <property type="project" value="UniProtKB-KW"/>
</dbReference>
<dbReference type="PANTHER" id="PTHR43528">
    <property type="entry name" value="ALPHA-KETOGLUTARATE PERMEASE"/>
    <property type="match status" value="1"/>
</dbReference>
<accession>A0A7T0PW26</accession>
<evidence type="ECO:0000259" key="12">
    <source>
        <dbReference type="PROSITE" id="PS50850"/>
    </source>
</evidence>
<dbReference type="KEGG" id="arep:ID810_11425"/>
<feature type="transmembrane region" description="Helical" evidence="11">
    <location>
        <begin position="426"/>
        <end position="445"/>
    </location>
</feature>
<dbReference type="SUPFAM" id="SSF103473">
    <property type="entry name" value="MFS general substrate transporter"/>
    <property type="match status" value="1"/>
</dbReference>
<proteinExistence type="inferred from homology"/>
<evidence type="ECO:0000256" key="5">
    <source>
        <dbReference type="ARBA" id="ARBA00022692"/>
    </source>
</evidence>
<protein>
    <recommendedName>
        <fullName evidence="10">Putative proline/betaine transporter</fullName>
    </recommendedName>
</protein>
<keyword evidence="6" id="KW-0769">Symport</keyword>
<dbReference type="InterPro" id="IPR005828">
    <property type="entry name" value="MFS_sugar_transport-like"/>
</dbReference>
<evidence type="ECO:0000256" key="11">
    <source>
        <dbReference type="SAM" id="Phobius"/>
    </source>
</evidence>
<keyword evidence="14" id="KW-1185">Reference proteome</keyword>
<comment type="subcellular location">
    <subcellularLocation>
        <location evidence="1">Cell membrane</location>
        <topology evidence="1">Multi-pass membrane protein</topology>
    </subcellularLocation>
</comment>
<dbReference type="PANTHER" id="PTHR43528:SF1">
    <property type="entry name" value="ALPHA-KETOGLUTARATE PERMEASE"/>
    <property type="match status" value="1"/>
</dbReference>
<dbReference type="FunFam" id="1.20.1250.20:FF:000001">
    <property type="entry name" value="Dicarboxylate MFS transporter"/>
    <property type="match status" value="1"/>
</dbReference>
<evidence type="ECO:0000313" key="14">
    <source>
        <dbReference type="Proteomes" id="UP000594637"/>
    </source>
</evidence>
<feature type="transmembrane region" description="Helical" evidence="11">
    <location>
        <begin position="163"/>
        <end position="188"/>
    </location>
</feature>
<keyword evidence="5 11" id="KW-0812">Transmembrane</keyword>
<evidence type="ECO:0000256" key="1">
    <source>
        <dbReference type="ARBA" id="ARBA00004651"/>
    </source>
</evidence>
<evidence type="ECO:0000256" key="4">
    <source>
        <dbReference type="ARBA" id="ARBA00022475"/>
    </source>
</evidence>
<dbReference type="Proteomes" id="UP000594637">
    <property type="component" value="Chromosome"/>
</dbReference>
<evidence type="ECO:0000256" key="9">
    <source>
        <dbReference type="ARBA" id="ARBA00037295"/>
    </source>
</evidence>
<feature type="transmembrane region" description="Helical" evidence="11">
    <location>
        <begin position="334"/>
        <end position="352"/>
    </location>
</feature>
<name>A0A7T0PW26_9ACTO</name>